<keyword evidence="3" id="KW-1185">Reference proteome</keyword>
<sequence>MPQKWTSANRLTLALFMTLFPAQIALAGNESRYEAYRLSDNTFEVIADFSENAIYWCGASLYARGVFSNDATQKIYVLQSPSPSVAKPNFVSVRFGFQPPKDGATYSGWSNSVDIIGNSRSIAQAFSGCTERSASG</sequence>
<proteinExistence type="predicted"/>
<dbReference type="RefSeq" id="WP_406645612.1">
    <property type="nucleotide sequence ID" value="NZ_CP123584.1"/>
</dbReference>
<dbReference type="Proteomes" id="UP001623232">
    <property type="component" value="Chromosome"/>
</dbReference>
<evidence type="ECO:0000313" key="2">
    <source>
        <dbReference type="EMBL" id="WZK88232.1"/>
    </source>
</evidence>
<organism evidence="2 3">
    <name type="scientific">Aliisedimentitalea scapharcae</name>
    <dbReference type="NCBI Taxonomy" id="1524259"/>
    <lineage>
        <taxon>Bacteria</taxon>
        <taxon>Pseudomonadati</taxon>
        <taxon>Pseudomonadota</taxon>
        <taxon>Alphaproteobacteria</taxon>
        <taxon>Rhodobacterales</taxon>
        <taxon>Roseobacteraceae</taxon>
        <taxon>Aliisedimentitalea</taxon>
    </lineage>
</organism>
<name>A0ABZ2XSB4_9RHOB</name>
<gene>
    <name evidence="2" type="ORF">QEZ52_16725</name>
</gene>
<evidence type="ECO:0000256" key="1">
    <source>
        <dbReference type="SAM" id="SignalP"/>
    </source>
</evidence>
<evidence type="ECO:0000313" key="3">
    <source>
        <dbReference type="Proteomes" id="UP001623232"/>
    </source>
</evidence>
<keyword evidence="1" id="KW-0732">Signal</keyword>
<feature type="signal peptide" evidence="1">
    <location>
        <begin position="1"/>
        <end position="27"/>
    </location>
</feature>
<dbReference type="EMBL" id="CP123584">
    <property type="protein sequence ID" value="WZK88232.1"/>
    <property type="molecule type" value="Genomic_DNA"/>
</dbReference>
<accession>A0ABZ2XSB4</accession>
<feature type="chain" id="PRO_5047236235" evidence="1">
    <location>
        <begin position="28"/>
        <end position="136"/>
    </location>
</feature>
<protein>
    <submittedName>
        <fullName evidence="2">Uncharacterized protein</fullName>
    </submittedName>
</protein>
<reference evidence="2 3" key="1">
    <citation type="submission" date="2023-04" db="EMBL/GenBank/DDBJ databases">
        <title>Complete genome sequence of Alisedimentitalea scapharcae.</title>
        <authorList>
            <person name="Rong J.-C."/>
            <person name="Yi M.-L."/>
            <person name="Zhao Q."/>
        </authorList>
    </citation>
    <scope>NUCLEOTIDE SEQUENCE [LARGE SCALE GENOMIC DNA]</scope>
    <source>
        <strain evidence="2 3">KCTC 42119</strain>
    </source>
</reference>